<feature type="disulfide bond" evidence="9">
    <location>
        <begin position="103"/>
        <end position="125"/>
    </location>
</feature>
<keyword evidence="11" id="KW-1133">Transmembrane helix</keyword>
<evidence type="ECO:0000256" key="6">
    <source>
        <dbReference type="ARBA" id="ARBA00023049"/>
    </source>
</evidence>
<evidence type="ECO:0000256" key="7">
    <source>
        <dbReference type="ARBA" id="ARBA00023157"/>
    </source>
</evidence>
<evidence type="ECO:0000256" key="2">
    <source>
        <dbReference type="ARBA" id="ARBA00022670"/>
    </source>
</evidence>
<accession>A0A8J2HBX0</accession>
<dbReference type="Gene3D" id="3.40.390.10">
    <property type="entry name" value="Collagenase (Catalytic Domain)"/>
    <property type="match status" value="1"/>
</dbReference>
<feature type="active site" evidence="9">
    <location>
        <position position="134"/>
    </location>
</feature>
<dbReference type="InterPro" id="IPR000859">
    <property type="entry name" value="CUB_dom"/>
</dbReference>
<keyword evidence="2 9" id="KW-0645">Protease</keyword>
<feature type="domain" description="Peptidase M12A" evidence="13">
    <location>
        <begin position="39"/>
        <end position="240"/>
    </location>
</feature>
<evidence type="ECO:0000256" key="5">
    <source>
        <dbReference type="ARBA" id="ARBA00022833"/>
    </source>
</evidence>
<gene>
    <name evidence="14" type="ORF">HICCMSTLAB_LOCUS6360</name>
</gene>
<keyword evidence="11" id="KW-0812">Transmembrane</keyword>
<dbReference type="PANTHER" id="PTHR10127:SF861">
    <property type="entry name" value="DORSAL-VENTRAL PATTERNING PROTEIN TOLLOID-RELATED"/>
    <property type="match status" value="1"/>
</dbReference>
<dbReference type="Pfam" id="PF00431">
    <property type="entry name" value="CUB"/>
    <property type="match status" value="2"/>
</dbReference>
<dbReference type="OrthoDB" id="7694278at2759"/>
<evidence type="ECO:0000256" key="10">
    <source>
        <dbReference type="RuleBase" id="RU361183"/>
    </source>
</evidence>
<dbReference type="Proteomes" id="UP000786811">
    <property type="component" value="Unassembled WGS sequence"/>
</dbReference>
<dbReference type="SMART" id="SM00042">
    <property type="entry name" value="CUB"/>
    <property type="match status" value="2"/>
</dbReference>
<evidence type="ECO:0000256" key="9">
    <source>
        <dbReference type="PROSITE-ProRule" id="PRU01211"/>
    </source>
</evidence>
<keyword evidence="11" id="KW-0472">Membrane</keyword>
<evidence type="ECO:0000256" key="4">
    <source>
        <dbReference type="ARBA" id="ARBA00022801"/>
    </source>
</evidence>
<comment type="cofactor">
    <cofactor evidence="9 10">
        <name>Zn(2+)</name>
        <dbReference type="ChEBI" id="CHEBI:29105"/>
    </cofactor>
    <text evidence="9 10">Binds 1 zinc ion per subunit.</text>
</comment>
<feature type="binding site" evidence="9">
    <location>
        <position position="143"/>
    </location>
    <ligand>
        <name>Zn(2+)</name>
        <dbReference type="ChEBI" id="CHEBI:29105"/>
        <note>catalytic</note>
    </ligand>
</feature>
<feature type="binding site" evidence="9">
    <location>
        <position position="137"/>
    </location>
    <ligand>
        <name>Zn(2+)</name>
        <dbReference type="ChEBI" id="CHEBI:29105"/>
        <note>catalytic</note>
    </ligand>
</feature>
<evidence type="ECO:0000259" key="12">
    <source>
        <dbReference type="PROSITE" id="PS01180"/>
    </source>
</evidence>
<evidence type="ECO:0000256" key="1">
    <source>
        <dbReference type="ARBA" id="ARBA00022536"/>
    </source>
</evidence>
<dbReference type="PROSITE" id="PS01180">
    <property type="entry name" value="CUB"/>
    <property type="match status" value="2"/>
</dbReference>
<protein>
    <recommendedName>
        <fullName evidence="10">Metalloendopeptidase</fullName>
        <ecNumber evidence="10">3.4.24.-</ecNumber>
    </recommendedName>
</protein>
<dbReference type="FunFam" id="2.60.120.290:FF:000013">
    <property type="entry name" value="Membrane frizzled-related protein"/>
    <property type="match status" value="1"/>
</dbReference>
<dbReference type="InterPro" id="IPR006026">
    <property type="entry name" value="Peptidase_Metallo"/>
</dbReference>
<dbReference type="GO" id="GO:0004222">
    <property type="term" value="F:metalloendopeptidase activity"/>
    <property type="evidence" value="ECO:0007669"/>
    <property type="project" value="UniProtKB-UniRule"/>
</dbReference>
<feature type="disulfide bond" evidence="9">
    <location>
        <begin position="105"/>
        <end position="106"/>
    </location>
</feature>
<dbReference type="CDD" id="cd00041">
    <property type="entry name" value="CUB"/>
    <property type="match status" value="2"/>
</dbReference>
<comment type="caution">
    <text evidence="14">The sequence shown here is derived from an EMBL/GenBank/DDBJ whole genome shotgun (WGS) entry which is preliminary data.</text>
</comment>
<dbReference type="PRINTS" id="PR00480">
    <property type="entry name" value="ASTACIN"/>
</dbReference>
<keyword evidence="15" id="KW-1185">Reference proteome</keyword>
<dbReference type="SMART" id="SM00235">
    <property type="entry name" value="ZnMc"/>
    <property type="match status" value="1"/>
</dbReference>
<evidence type="ECO:0000256" key="8">
    <source>
        <dbReference type="PROSITE-ProRule" id="PRU00059"/>
    </source>
</evidence>
<dbReference type="InterPro" id="IPR035914">
    <property type="entry name" value="Sperma_CUB_dom_sf"/>
</dbReference>
<dbReference type="EC" id="3.4.24.-" evidence="10"/>
<name>A0A8J2HBX0_COTCN</name>
<dbReference type="PROSITE" id="PS51864">
    <property type="entry name" value="ASTACIN"/>
    <property type="match status" value="1"/>
</dbReference>
<comment type="caution">
    <text evidence="8">Lacks conserved residue(s) required for the propagation of feature annotation.</text>
</comment>
<evidence type="ECO:0000259" key="13">
    <source>
        <dbReference type="PROSITE" id="PS51864"/>
    </source>
</evidence>
<evidence type="ECO:0000313" key="15">
    <source>
        <dbReference type="Proteomes" id="UP000786811"/>
    </source>
</evidence>
<dbReference type="SUPFAM" id="SSF49854">
    <property type="entry name" value="Spermadhesin, CUB domain"/>
    <property type="match status" value="2"/>
</dbReference>
<feature type="transmembrane region" description="Helical" evidence="11">
    <location>
        <begin position="6"/>
        <end position="26"/>
    </location>
</feature>
<organism evidence="14 15">
    <name type="scientific">Cotesia congregata</name>
    <name type="common">Parasitoid wasp</name>
    <name type="synonym">Apanteles congregatus</name>
    <dbReference type="NCBI Taxonomy" id="51543"/>
    <lineage>
        <taxon>Eukaryota</taxon>
        <taxon>Metazoa</taxon>
        <taxon>Ecdysozoa</taxon>
        <taxon>Arthropoda</taxon>
        <taxon>Hexapoda</taxon>
        <taxon>Insecta</taxon>
        <taxon>Pterygota</taxon>
        <taxon>Neoptera</taxon>
        <taxon>Endopterygota</taxon>
        <taxon>Hymenoptera</taxon>
        <taxon>Apocrita</taxon>
        <taxon>Ichneumonoidea</taxon>
        <taxon>Braconidae</taxon>
        <taxon>Microgastrinae</taxon>
        <taxon>Cotesia</taxon>
    </lineage>
</organism>
<dbReference type="Gene3D" id="2.60.120.290">
    <property type="entry name" value="Spermadhesin, CUB domain"/>
    <property type="match status" value="2"/>
</dbReference>
<dbReference type="AlphaFoldDB" id="A0A8J2HBX0"/>
<keyword evidence="5 9" id="KW-0862">Zinc</keyword>
<keyword evidence="4 9" id="KW-0378">Hydrolase</keyword>
<keyword evidence="6 9" id="KW-0482">Metalloprotease</keyword>
<feature type="domain" description="CUB" evidence="12">
    <location>
        <begin position="356"/>
        <end position="470"/>
    </location>
</feature>
<keyword evidence="1" id="KW-0245">EGF-like domain</keyword>
<feature type="binding site" evidence="9">
    <location>
        <position position="133"/>
    </location>
    <ligand>
        <name>Zn(2+)</name>
        <dbReference type="ChEBI" id="CHEBI:29105"/>
        <note>catalytic</note>
    </ligand>
</feature>
<dbReference type="InterPro" id="IPR024079">
    <property type="entry name" value="MetalloPept_cat_dom_sf"/>
</dbReference>
<evidence type="ECO:0000256" key="11">
    <source>
        <dbReference type="SAM" id="Phobius"/>
    </source>
</evidence>
<reference evidence="14" key="1">
    <citation type="submission" date="2021-04" db="EMBL/GenBank/DDBJ databases">
        <authorList>
            <person name="Chebbi M.A.C M."/>
        </authorList>
    </citation>
    <scope>NUCLEOTIDE SEQUENCE</scope>
</reference>
<feature type="domain" description="CUB" evidence="12">
    <location>
        <begin position="242"/>
        <end position="355"/>
    </location>
</feature>
<sequence>MGLIFQIFVIQIFFIQLFVVYSYLITDTHEFFERSRRTVAIKNEEKLWDHGIIPYEIDYVFSETQRKTIKQAIREWERSTCIKFVKRNRKIKTNYLKFTRLNCGCCFAQSSSSKYLKFISISNNCDSLVVLLHELGHAIGFDHEHKRPDRDEYVQIIHQNILADKLTEFDKLAPNLVNTFNQTYDYYSVMHYPGDSYSKYEHRDTIIPTSKIGNNPLPIGGGIKLSFGDIVTTNLLYQCPKCGGTLLDPKGIFGPPISQNKLLVNANRCEWRIQAAAGEKIELHIKDMNIHESPGCLVDYLEVKNGYEAGDIVMNRYCGKMEEINLIATNFLQVTYVKTSDKNIVNAFNVDYETVCGGYFDVKSDAILRIESTNYPDKYPPNTRCIWHLTAPDNHLITMKVNDLALERSKGCLNDFLEIRNGNIYSQPIGNYCGIENSLLINSTENKVSIIFISNDVEEDMGFSAVFLAIPNN</sequence>
<dbReference type="SUPFAM" id="SSF55486">
    <property type="entry name" value="Metalloproteases ('zincins'), catalytic domain"/>
    <property type="match status" value="1"/>
</dbReference>
<dbReference type="Pfam" id="PF01400">
    <property type="entry name" value="Astacin"/>
    <property type="match status" value="1"/>
</dbReference>
<dbReference type="EMBL" id="CAJNRD030001120">
    <property type="protein sequence ID" value="CAG5092767.1"/>
    <property type="molecule type" value="Genomic_DNA"/>
</dbReference>
<dbReference type="GO" id="GO:0006508">
    <property type="term" value="P:proteolysis"/>
    <property type="evidence" value="ECO:0007669"/>
    <property type="project" value="UniProtKB-KW"/>
</dbReference>
<feature type="disulfide bond" evidence="8">
    <location>
        <begin position="242"/>
        <end position="269"/>
    </location>
</feature>
<dbReference type="GO" id="GO:0008270">
    <property type="term" value="F:zinc ion binding"/>
    <property type="evidence" value="ECO:0007669"/>
    <property type="project" value="UniProtKB-UniRule"/>
</dbReference>
<dbReference type="PANTHER" id="PTHR10127">
    <property type="entry name" value="DISCOIDIN, CUB, EGF, LAMININ , AND ZINC METALLOPROTEASE DOMAIN CONTAINING"/>
    <property type="match status" value="1"/>
</dbReference>
<dbReference type="InterPro" id="IPR001506">
    <property type="entry name" value="Peptidase_M12A"/>
</dbReference>
<keyword evidence="7 8" id="KW-1015">Disulfide bond</keyword>
<evidence type="ECO:0000313" key="14">
    <source>
        <dbReference type="EMBL" id="CAG5092767.1"/>
    </source>
</evidence>
<proteinExistence type="predicted"/>
<keyword evidence="3 9" id="KW-0479">Metal-binding</keyword>
<evidence type="ECO:0000256" key="3">
    <source>
        <dbReference type="ARBA" id="ARBA00022723"/>
    </source>
</evidence>